<protein>
    <submittedName>
        <fullName evidence="2">Uncharacterized protein</fullName>
    </submittedName>
</protein>
<evidence type="ECO:0000256" key="1">
    <source>
        <dbReference type="SAM" id="MobiDB-lite"/>
    </source>
</evidence>
<dbReference type="EMBL" id="JACCJC010000015">
    <property type="protein sequence ID" value="KAF6237120.1"/>
    <property type="molecule type" value="Genomic_DNA"/>
</dbReference>
<dbReference type="Proteomes" id="UP000578531">
    <property type="component" value="Unassembled WGS sequence"/>
</dbReference>
<reference evidence="2 3" key="1">
    <citation type="journal article" date="2020" name="Genomics">
        <title>Complete, high-quality genomes from long-read metagenomic sequencing of two wolf lichen thalli reveals enigmatic genome architecture.</title>
        <authorList>
            <person name="McKenzie S.K."/>
            <person name="Walston R.F."/>
            <person name="Allen J.L."/>
        </authorList>
    </citation>
    <scope>NUCLEOTIDE SEQUENCE [LARGE SCALE GENOMIC DNA]</scope>
    <source>
        <strain evidence="2">WasteWater2</strain>
    </source>
</reference>
<feature type="region of interest" description="Disordered" evidence="1">
    <location>
        <begin position="1"/>
        <end position="34"/>
    </location>
</feature>
<evidence type="ECO:0000313" key="2">
    <source>
        <dbReference type="EMBL" id="KAF6237120.1"/>
    </source>
</evidence>
<comment type="caution">
    <text evidence="2">The sequence shown here is derived from an EMBL/GenBank/DDBJ whole genome shotgun (WGS) entry which is preliminary data.</text>
</comment>
<dbReference type="GeneID" id="59286252"/>
<keyword evidence="3" id="KW-1185">Reference proteome</keyword>
<evidence type="ECO:0000313" key="3">
    <source>
        <dbReference type="Proteomes" id="UP000578531"/>
    </source>
</evidence>
<dbReference type="RefSeq" id="XP_037166448.1">
    <property type="nucleotide sequence ID" value="XM_037306510.1"/>
</dbReference>
<gene>
    <name evidence="2" type="ORF">HO173_004588</name>
</gene>
<proteinExistence type="predicted"/>
<sequence>MTTNQSDSRKVREVRRRQRQHKRTTESNHGAIAEEPALQLARYFNAKDEEELRSERLSREAVVVLARLEEERQMMREALGVSGRVRDS</sequence>
<feature type="compositionally biased region" description="Basic residues" evidence="1">
    <location>
        <begin position="12"/>
        <end position="22"/>
    </location>
</feature>
<name>A0A8H6L668_9LECA</name>
<organism evidence="2 3">
    <name type="scientific">Letharia columbiana</name>
    <dbReference type="NCBI Taxonomy" id="112416"/>
    <lineage>
        <taxon>Eukaryota</taxon>
        <taxon>Fungi</taxon>
        <taxon>Dikarya</taxon>
        <taxon>Ascomycota</taxon>
        <taxon>Pezizomycotina</taxon>
        <taxon>Lecanoromycetes</taxon>
        <taxon>OSLEUM clade</taxon>
        <taxon>Lecanoromycetidae</taxon>
        <taxon>Lecanorales</taxon>
        <taxon>Lecanorineae</taxon>
        <taxon>Parmeliaceae</taxon>
        <taxon>Letharia</taxon>
    </lineage>
</organism>
<accession>A0A8H6L668</accession>
<dbReference type="AlphaFoldDB" id="A0A8H6L668"/>